<dbReference type="AlphaFoldDB" id="A0A5R9AAD3"/>
<dbReference type="PANTHER" id="PTHR30532:SF1">
    <property type="entry name" value="IRON(3+)-HYDROXAMATE-BINDING PROTEIN FHUD"/>
    <property type="match status" value="1"/>
</dbReference>
<proteinExistence type="inferred from homology"/>
<accession>A0A5R9AAD3</accession>
<evidence type="ECO:0000259" key="6">
    <source>
        <dbReference type="PROSITE" id="PS50983"/>
    </source>
</evidence>
<dbReference type="Gene3D" id="3.40.50.1980">
    <property type="entry name" value="Nitrogenase molybdenum iron protein domain"/>
    <property type="match status" value="2"/>
</dbReference>
<dbReference type="SUPFAM" id="SSF53807">
    <property type="entry name" value="Helical backbone' metal receptor"/>
    <property type="match status" value="1"/>
</dbReference>
<dbReference type="InterPro" id="IPR002491">
    <property type="entry name" value="ABC_transptr_periplasmic_BD"/>
</dbReference>
<dbReference type="OrthoDB" id="9793175at2"/>
<evidence type="ECO:0000256" key="1">
    <source>
        <dbReference type="ARBA" id="ARBA00004196"/>
    </source>
</evidence>
<evidence type="ECO:0000256" key="4">
    <source>
        <dbReference type="ARBA" id="ARBA00022729"/>
    </source>
</evidence>
<feature type="domain" description="Fe/B12 periplasmic-binding" evidence="6">
    <location>
        <begin position="62"/>
        <end position="332"/>
    </location>
</feature>
<evidence type="ECO:0000256" key="2">
    <source>
        <dbReference type="ARBA" id="ARBA00008814"/>
    </source>
</evidence>
<keyword evidence="3" id="KW-0813">Transport</keyword>
<dbReference type="GO" id="GO:1901678">
    <property type="term" value="P:iron coordination entity transport"/>
    <property type="evidence" value="ECO:0007669"/>
    <property type="project" value="UniProtKB-ARBA"/>
</dbReference>
<keyword evidence="8" id="KW-1185">Reference proteome</keyword>
<evidence type="ECO:0000313" key="8">
    <source>
        <dbReference type="Proteomes" id="UP000306544"/>
    </source>
</evidence>
<comment type="caution">
    <text evidence="7">The sequence shown here is derived from an EMBL/GenBank/DDBJ whole genome shotgun (WGS) entry which is preliminary data.</text>
</comment>
<dbReference type="RefSeq" id="WP_138170104.1">
    <property type="nucleotide sequence ID" value="NZ_VAWA01000007.1"/>
</dbReference>
<sequence length="335" mass="35514">MNLALTLRSTAIAAGAAVFALTACGTTDVSEPEAGDPTANAGPVTVTDSRGEEITLDAPAERVVTLEWAQTENVEVLGGNHVGAADLDGFQTWTSAVDVDDEVTDVGMRTEPSLESIGQAAPDLILGDTSSVPEGLLEDLEEIAPVVLQEGADASDPLGTMEDNFYLTAELLGAQARADEVWAEFEATRDAGEEAIAEADVAGTPFVLVYPTVEGNTATFRMHGPGALAQTLGEEIGLESAWADEGDEAYAISQSDVEGLSSLHEDTIVYWWTSEDEPEDPLEPLEDNSAWNSLDFVENDAMHSMERIWIYGGPASAGQWIDYLSETAIETAGQQ</sequence>
<keyword evidence="4 5" id="KW-0732">Signal</keyword>
<dbReference type="Pfam" id="PF01497">
    <property type="entry name" value="Peripla_BP_2"/>
    <property type="match status" value="1"/>
</dbReference>
<organism evidence="7 8">
    <name type="scientific">Nesterenkonia sphaerica</name>
    <dbReference type="NCBI Taxonomy" id="1804988"/>
    <lineage>
        <taxon>Bacteria</taxon>
        <taxon>Bacillati</taxon>
        <taxon>Actinomycetota</taxon>
        <taxon>Actinomycetes</taxon>
        <taxon>Micrococcales</taxon>
        <taxon>Micrococcaceae</taxon>
        <taxon>Nesterenkonia</taxon>
    </lineage>
</organism>
<evidence type="ECO:0000256" key="3">
    <source>
        <dbReference type="ARBA" id="ARBA00022448"/>
    </source>
</evidence>
<dbReference type="InterPro" id="IPR051313">
    <property type="entry name" value="Bact_iron-sidero_bind"/>
</dbReference>
<evidence type="ECO:0000313" key="7">
    <source>
        <dbReference type="EMBL" id="TLP75739.1"/>
    </source>
</evidence>
<reference evidence="7 8" key="1">
    <citation type="submission" date="2019-05" db="EMBL/GenBank/DDBJ databases">
        <title>Nesterenkonia sp. GY239, isolated from the Southern Atlantic Ocean.</title>
        <authorList>
            <person name="Zhang G."/>
        </authorList>
    </citation>
    <scope>NUCLEOTIDE SEQUENCE [LARGE SCALE GENOMIC DNA]</scope>
    <source>
        <strain evidence="7 8">GY239</strain>
    </source>
</reference>
<protein>
    <submittedName>
        <fullName evidence="7">Iron-siderophore ABC transporter substrate-binding protein</fullName>
    </submittedName>
</protein>
<dbReference type="PANTHER" id="PTHR30532">
    <property type="entry name" value="IRON III DICITRATE-BINDING PERIPLASMIC PROTEIN"/>
    <property type="match status" value="1"/>
</dbReference>
<feature type="signal peptide" evidence="5">
    <location>
        <begin position="1"/>
        <end position="16"/>
    </location>
</feature>
<dbReference type="Proteomes" id="UP000306544">
    <property type="component" value="Unassembled WGS sequence"/>
</dbReference>
<dbReference type="GO" id="GO:0030288">
    <property type="term" value="C:outer membrane-bounded periplasmic space"/>
    <property type="evidence" value="ECO:0007669"/>
    <property type="project" value="TreeGrafter"/>
</dbReference>
<dbReference type="EMBL" id="VAWA01000007">
    <property type="protein sequence ID" value="TLP75739.1"/>
    <property type="molecule type" value="Genomic_DNA"/>
</dbReference>
<name>A0A5R9AAD3_9MICC</name>
<evidence type="ECO:0000256" key="5">
    <source>
        <dbReference type="SAM" id="SignalP"/>
    </source>
</evidence>
<feature type="chain" id="PRO_5038655854" evidence="5">
    <location>
        <begin position="17"/>
        <end position="335"/>
    </location>
</feature>
<comment type="similarity">
    <text evidence="2">Belongs to the bacterial solute-binding protein 8 family.</text>
</comment>
<gene>
    <name evidence="7" type="ORF">FEF27_06810</name>
</gene>
<dbReference type="PROSITE" id="PS50983">
    <property type="entry name" value="FE_B12_PBP"/>
    <property type="match status" value="1"/>
</dbReference>
<comment type="subcellular location">
    <subcellularLocation>
        <location evidence="1">Cell envelope</location>
    </subcellularLocation>
</comment>